<dbReference type="GeneID" id="87838995"/>
<keyword evidence="1" id="KW-0812">Transmembrane</keyword>
<evidence type="ECO:0000256" key="1">
    <source>
        <dbReference type="SAM" id="Phobius"/>
    </source>
</evidence>
<protein>
    <submittedName>
        <fullName evidence="2">Uncharacterized protein</fullName>
    </submittedName>
</protein>
<evidence type="ECO:0000313" key="3">
    <source>
        <dbReference type="Proteomes" id="UP001278766"/>
    </source>
</evidence>
<keyword evidence="1" id="KW-0472">Membrane</keyword>
<gene>
    <name evidence="2" type="ORF">B0H64DRAFT_369696</name>
</gene>
<proteinExistence type="predicted"/>
<name>A0AAE0HRF7_9PEZI</name>
<reference evidence="2" key="1">
    <citation type="journal article" date="2023" name="Mol. Phylogenet. Evol.">
        <title>Genome-scale phylogeny and comparative genomics of the fungal order Sordariales.</title>
        <authorList>
            <person name="Hensen N."/>
            <person name="Bonometti L."/>
            <person name="Westerberg I."/>
            <person name="Brannstrom I.O."/>
            <person name="Guillou S."/>
            <person name="Cros-Aarteil S."/>
            <person name="Calhoun S."/>
            <person name="Haridas S."/>
            <person name="Kuo A."/>
            <person name="Mondo S."/>
            <person name="Pangilinan J."/>
            <person name="Riley R."/>
            <person name="LaButti K."/>
            <person name="Andreopoulos B."/>
            <person name="Lipzen A."/>
            <person name="Chen C."/>
            <person name="Yan M."/>
            <person name="Daum C."/>
            <person name="Ng V."/>
            <person name="Clum A."/>
            <person name="Steindorff A."/>
            <person name="Ohm R.A."/>
            <person name="Martin F."/>
            <person name="Silar P."/>
            <person name="Natvig D.O."/>
            <person name="Lalanne C."/>
            <person name="Gautier V."/>
            <person name="Ament-Velasquez S.L."/>
            <person name="Kruys A."/>
            <person name="Hutchinson M.I."/>
            <person name="Powell A.J."/>
            <person name="Barry K."/>
            <person name="Miller A.N."/>
            <person name="Grigoriev I.V."/>
            <person name="Debuchy R."/>
            <person name="Gladieux P."/>
            <person name="Hiltunen Thoren M."/>
            <person name="Johannesson H."/>
        </authorList>
    </citation>
    <scope>NUCLEOTIDE SEQUENCE</scope>
    <source>
        <strain evidence="2">CBS 168.71</strain>
    </source>
</reference>
<sequence>MGPRLMNANTVDSPVLSSGTCFRNRYVESGASTPIASLSHDLAVLQNSAQVFLQGLHPPAGSAATQKLANGTATDPPLAGYQYIPSSSPLTPEILHQLQTLADQHEWGLAYNASFPIRAVSSASTSTTSSGGDGGEGGGGVSRPAAGVIGAVVVLLLEAMVMAVAGLRVAKKKGLSAKDSQADDGSTSTR</sequence>
<accession>A0AAE0HRF7</accession>
<dbReference type="AlphaFoldDB" id="A0AAE0HRF7"/>
<evidence type="ECO:0000313" key="2">
    <source>
        <dbReference type="EMBL" id="KAK3300441.1"/>
    </source>
</evidence>
<dbReference type="Proteomes" id="UP001278766">
    <property type="component" value="Unassembled WGS sequence"/>
</dbReference>
<keyword evidence="3" id="KW-1185">Reference proteome</keyword>
<keyword evidence="1" id="KW-1133">Transmembrane helix</keyword>
<organism evidence="2 3">
    <name type="scientific">Chaetomium fimeti</name>
    <dbReference type="NCBI Taxonomy" id="1854472"/>
    <lineage>
        <taxon>Eukaryota</taxon>
        <taxon>Fungi</taxon>
        <taxon>Dikarya</taxon>
        <taxon>Ascomycota</taxon>
        <taxon>Pezizomycotina</taxon>
        <taxon>Sordariomycetes</taxon>
        <taxon>Sordariomycetidae</taxon>
        <taxon>Sordariales</taxon>
        <taxon>Chaetomiaceae</taxon>
        <taxon>Chaetomium</taxon>
    </lineage>
</organism>
<comment type="caution">
    <text evidence="2">The sequence shown here is derived from an EMBL/GenBank/DDBJ whole genome shotgun (WGS) entry which is preliminary data.</text>
</comment>
<dbReference type="RefSeq" id="XP_062663955.1">
    <property type="nucleotide sequence ID" value="XM_062802047.1"/>
</dbReference>
<dbReference type="EMBL" id="JAUEPN010000001">
    <property type="protein sequence ID" value="KAK3300441.1"/>
    <property type="molecule type" value="Genomic_DNA"/>
</dbReference>
<reference evidence="2" key="2">
    <citation type="submission" date="2023-06" db="EMBL/GenBank/DDBJ databases">
        <authorList>
            <consortium name="Lawrence Berkeley National Laboratory"/>
            <person name="Haridas S."/>
            <person name="Hensen N."/>
            <person name="Bonometti L."/>
            <person name="Westerberg I."/>
            <person name="Brannstrom I.O."/>
            <person name="Guillou S."/>
            <person name="Cros-Aarteil S."/>
            <person name="Calhoun S."/>
            <person name="Kuo A."/>
            <person name="Mondo S."/>
            <person name="Pangilinan J."/>
            <person name="Riley R."/>
            <person name="Labutti K."/>
            <person name="Andreopoulos B."/>
            <person name="Lipzen A."/>
            <person name="Chen C."/>
            <person name="Yanf M."/>
            <person name="Daum C."/>
            <person name="Ng V."/>
            <person name="Clum A."/>
            <person name="Steindorff A."/>
            <person name="Ohm R."/>
            <person name="Martin F."/>
            <person name="Silar P."/>
            <person name="Natvig D."/>
            <person name="Lalanne C."/>
            <person name="Gautier V."/>
            <person name="Ament-Velasquez S.L."/>
            <person name="Kruys A."/>
            <person name="Hutchinson M.I."/>
            <person name="Powell A.J."/>
            <person name="Barry K."/>
            <person name="Miller A.N."/>
            <person name="Grigoriev I.V."/>
            <person name="Debuchy R."/>
            <person name="Gladieux P."/>
            <person name="Thoren M.H."/>
            <person name="Johannesson H."/>
        </authorList>
    </citation>
    <scope>NUCLEOTIDE SEQUENCE</scope>
    <source>
        <strain evidence="2">CBS 168.71</strain>
    </source>
</reference>
<feature type="transmembrane region" description="Helical" evidence="1">
    <location>
        <begin position="148"/>
        <end position="170"/>
    </location>
</feature>